<evidence type="ECO:0000313" key="2">
    <source>
        <dbReference type="Proteomes" id="UP000066124"/>
    </source>
</evidence>
<gene>
    <name evidence="1" type="ORF">ABY42_18920</name>
</gene>
<dbReference type="EMBL" id="CP011951">
    <property type="protein sequence ID" value="AKU09892.1"/>
    <property type="molecule type" value="Genomic_DNA"/>
</dbReference>
<protein>
    <submittedName>
        <fullName evidence="1">Uncharacterized protein</fullName>
    </submittedName>
</protein>
<organism evidence="1 2">
    <name type="scientific">Haloferax gibbonsii</name>
    <dbReference type="NCBI Taxonomy" id="35746"/>
    <lineage>
        <taxon>Archaea</taxon>
        <taxon>Methanobacteriati</taxon>
        <taxon>Methanobacteriota</taxon>
        <taxon>Stenosarchaea group</taxon>
        <taxon>Halobacteria</taxon>
        <taxon>Halobacteriales</taxon>
        <taxon>Haloferacaceae</taxon>
        <taxon>Haloferax</taxon>
    </lineage>
</organism>
<dbReference type="AlphaFoldDB" id="A0A0K1IZE0"/>
<dbReference type="PATRIC" id="fig|35746.4.peg.4173"/>
<proteinExistence type="predicted"/>
<dbReference type="RefSeq" id="WP_050460506.1">
    <property type="nucleotide sequence ID" value="NZ_CP011951.1"/>
</dbReference>
<dbReference type="Proteomes" id="UP000066124">
    <property type="component" value="Plasmid pHG4"/>
</dbReference>
<reference evidence="2" key="1">
    <citation type="journal article" date="2015" name="J. Biotechnol.">
        <title>Complete genome sequence of Haloferax gibbonsii strain ARA6, a potential producer of polyhydroxyalkanoates and halocins isolated from Araruama, Rio de Janeiro, Brasil.</title>
        <authorList>
            <person name="Pinto L.H."/>
            <person name="D'Alincourt Carvalho-Assef A.P."/>
            <person name="Vieira R.P."/>
            <person name="Clementino M.M."/>
            <person name="Albano R.M."/>
        </authorList>
    </citation>
    <scope>NUCLEOTIDE SEQUENCE [LARGE SCALE GENOMIC DNA]</scope>
    <source>
        <strain evidence="2">ARA6</strain>
        <plasmid evidence="2">Plasmid pHG4</plasmid>
    </source>
</reference>
<dbReference type="KEGG" id="hgi:ABY42_18920"/>
<accession>A0A0K1IZE0</accession>
<name>A0A0K1IZE0_HALGI</name>
<keyword evidence="1" id="KW-0614">Plasmid</keyword>
<evidence type="ECO:0000313" key="1">
    <source>
        <dbReference type="EMBL" id="AKU09892.1"/>
    </source>
</evidence>
<dbReference type="GeneID" id="25248066"/>
<geneLocation type="plasmid" evidence="1 2">
    <name>pHG4</name>
</geneLocation>
<sequence length="158" mass="17861">MKWCSKCGSRGATEAARYCHECGDELVDEDDHLIRETSDGFLSHADWVCIVERINGERDPPPELYFTRLHEKVRHSLTDFALLYHWEEFDPSSVFKPTSSDKDGPTEDELRKAVVIMNAFALLYSGLGQDAYEMVSEIAVGTVEELSVDDIDVTITVQ</sequence>